<organism evidence="1 2">
    <name type="scientific">Paraferrimonas haliotis</name>
    <dbReference type="NCBI Taxonomy" id="2013866"/>
    <lineage>
        <taxon>Bacteria</taxon>
        <taxon>Pseudomonadati</taxon>
        <taxon>Pseudomonadota</taxon>
        <taxon>Gammaproteobacteria</taxon>
        <taxon>Alteromonadales</taxon>
        <taxon>Ferrimonadaceae</taxon>
        <taxon>Paraferrimonas</taxon>
    </lineage>
</organism>
<gene>
    <name evidence="1" type="ORF">GCM10007894_22350</name>
</gene>
<name>A0AA37WX54_9GAMM</name>
<evidence type="ECO:0000313" key="1">
    <source>
        <dbReference type="EMBL" id="GLS84258.1"/>
    </source>
</evidence>
<keyword evidence="2" id="KW-1185">Reference proteome</keyword>
<dbReference type="AlphaFoldDB" id="A0AA37WX54"/>
<sequence length="121" mass="13446">MKKLLIIVASVLASLGVVYFVYTTDTPEIRVVNLTQHSVEQVIVNLPSSRVSFSDIPSQSNVSIFYSKIQVPGQYHYLITLNQGQQLSGRCGRVRPHELGKLLTLIVEQDGQVTCKESSKL</sequence>
<reference evidence="1 2" key="1">
    <citation type="journal article" date="2014" name="Int. J. Syst. Evol. Microbiol.">
        <title>Complete genome sequence of Corynebacterium casei LMG S-19264T (=DSM 44701T), isolated from a smear-ripened cheese.</title>
        <authorList>
            <consortium name="US DOE Joint Genome Institute (JGI-PGF)"/>
            <person name="Walter F."/>
            <person name="Albersmeier A."/>
            <person name="Kalinowski J."/>
            <person name="Ruckert C."/>
        </authorList>
    </citation>
    <scope>NUCLEOTIDE SEQUENCE [LARGE SCALE GENOMIC DNA]</scope>
    <source>
        <strain evidence="1 2">NBRC 112785</strain>
    </source>
</reference>
<dbReference type="RefSeq" id="WP_095498253.1">
    <property type="nucleotide sequence ID" value="NZ_BSPO01000003.1"/>
</dbReference>
<evidence type="ECO:0000313" key="2">
    <source>
        <dbReference type="Proteomes" id="UP001157439"/>
    </source>
</evidence>
<comment type="caution">
    <text evidence="1">The sequence shown here is derived from an EMBL/GenBank/DDBJ whole genome shotgun (WGS) entry which is preliminary data.</text>
</comment>
<accession>A0AA37WX54</accession>
<dbReference type="EMBL" id="BSPO01000003">
    <property type="protein sequence ID" value="GLS84258.1"/>
    <property type="molecule type" value="Genomic_DNA"/>
</dbReference>
<dbReference type="Proteomes" id="UP001157439">
    <property type="component" value="Unassembled WGS sequence"/>
</dbReference>
<proteinExistence type="predicted"/>
<protein>
    <submittedName>
        <fullName evidence="1">Uncharacterized protein</fullName>
    </submittedName>
</protein>